<evidence type="ECO:0000313" key="2">
    <source>
        <dbReference type="Proteomes" id="UP001240236"/>
    </source>
</evidence>
<dbReference type="InterPro" id="IPR046032">
    <property type="entry name" value="DUF5990"/>
</dbReference>
<dbReference type="EMBL" id="JAUSUZ010000001">
    <property type="protein sequence ID" value="MDQ0371311.1"/>
    <property type="molecule type" value="Genomic_DNA"/>
</dbReference>
<reference evidence="1 2" key="1">
    <citation type="submission" date="2023-07" db="EMBL/GenBank/DDBJ databases">
        <title>Sequencing the genomes of 1000 actinobacteria strains.</title>
        <authorList>
            <person name="Klenk H.-P."/>
        </authorList>
    </citation>
    <scope>NUCLEOTIDE SEQUENCE [LARGE SCALE GENOMIC DNA]</scope>
    <source>
        <strain evidence="1 2">DSM 44709</strain>
    </source>
</reference>
<dbReference type="AlphaFoldDB" id="A0AAE4B336"/>
<gene>
    <name evidence="1" type="ORF">J2S42_007980</name>
</gene>
<keyword evidence="2" id="KW-1185">Reference proteome</keyword>
<dbReference type="Pfam" id="PF19452">
    <property type="entry name" value="DUF5990"/>
    <property type="match status" value="1"/>
</dbReference>
<evidence type="ECO:0008006" key="3">
    <source>
        <dbReference type="Google" id="ProtNLM"/>
    </source>
</evidence>
<proteinExistence type="predicted"/>
<dbReference type="Proteomes" id="UP001240236">
    <property type="component" value="Unassembled WGS sequence"/>
</dbReference>
<sequence>MRMRIVGVDLPGRWADTNPAGPPYRDVHVGVQRRDEVIDLVPGDAESAVWAFEVTAKAEPVDFGGPFIHGKRGARFVYLAWGSAVAGGGFHTFRRAKIHPVDAGMELVAEAAAGRGVLTARLGLTDAEGGPVCATVRPPLVRWELLPD</sequence>
<organism evidence="1 2">
    <name type="scientific">Catenuloplanes indicus</name>
    <dbReference type="NCBI Taxonomy" id="137267"/>
    <lineage>
        <taxon>Bacteria</taxon>
        <taxon>Bacillati</taxon>
        <taxon>Actinomycetota</taxon>
        <taxon>Actinomycetes</taxon>
        <taxon>Micromonosporales</taxon>
        <taxon>Micromonosporaceae</taxon>
        <taxon>Catenuloplanes</taxon>
    </lineage>
</organism>
<name>A0AAE4B336_9ACTN</name>
<evidence type="ECO:0000313" key="1">
    <source>
        <dbReference type="EMBL" id="MDQ0371311.1"/>
    </source>
</evidence>
<accession>A0AAE4B336</accession>
<comment type="caution">
    <text evidence="1">The sequence shown here is derived from an EMBL/GenBank/DDBJ whole genome shotgun (WGS) entry which is preliminary data.</text>
</comment>
<protein>
    <recommendedName>
        <fullName evidence="3">Monooxygenase</fullName>
    </recommendedName>
</protein>